<dbReference type="Proteomes" id="UP000515847">
    <property type="component" value="Chromosome"/>
</dbReference>
<comment type="function">
    <text evidence="6">Sigma factors are initiation factors that promote the attachment of RNA polymerase to specific initiation sites and are then released.</text>
</comment>
<feature type="domain" description="RNA polymerase sigma-70 region 2" evidence="7">
    <location>
        <begin position="25"/>
        <end position="96"/>
    </location>
</feature>
<comment type="activity regulation">
    <text evidence="6">Negatively regulated by the anti-sigma-I factor RsgI.</text>
</comment>
<evidence type="ECO:0000256" key="3">
    <source>
        <dbReference type="ARBA" id="ARBA00023082"/>
    </source>
</evidence>
<dbReference type="Gene3D" id="1.10.1740.10">
    <property type="match status" value="1"/>
</dbReference>
<dbReference type="GO" id="GO:0016987">
    <property type="term" value="F:sigma factor activity"/>
    <property type="evidence" value="ECO:0007669"/>
    <property type="project" value="UniProtKB-UniRule"/>
</dbReference>
<evidence type="ECO:0000313" key="8">
    <source>
        <dbReference type="EMBL" id="QNB46783.1"/>
    </source>
</evidence>
<keyword evidence="5 6" id="KW-0804">Transcription</keyword>
<sequence length="236" mass="27454">MLFLLGLKQHIQRAQRGDEYAREQLIRNHRNFVAQICSMTCKRYLNWENDEELSIGLLALNEAIDGFDTNGKVKFTTYAQMVIKRRLIDYFRGQAKFQREVLTTPLEETNELERAAEAQAFLSYQESNSQESLVHLIDYYRSRLAVYGIDLNELPEYSPKHRDTRESLLQAALALVNDRDMLDFWKKNGQLPLKDLCESTGLSRKVLEKGRKYVIALAVIFTDSRLTPLKQFTNIP</sequence>
<keyword evidence="9" id="KW-1185">Reference proteome</keyword>
<dbReference type="GO" id="GO:0003677">
    <property type="term" value="F:DNA binding"/>
    <property type="evidence" value="ECO:0007669"/>
    <property type="project" value="UniProtKB-UniRule"/>
</dbReference>
<dbReference type="SUPFAM" id="SSF88946">
    <property type="entry name" value="Sigma2 domain of RNA polymerase sigma factors"/>
    <property type="match status" value="1"/>
</dbReference>
<dbReference type="InterPro" id="IPR013325">
    <property type="entry name" value="RNA_pol_sigma_r2"/>
</dbReference>
<dbReference type="AlphaFoldDB" id="A0A7G6E3X9"/>
<dbReference type="NCBIfam" id="TIGR02895">
    <property type="entry name" value="spore_sigI"/>
    <property type="match status" value="1"/>
</dbReference>
<proteinExistence type="inferred from homology"/>
<comment type="subcellular location">
    <subcellularLocation>
        <location evidence="6">Cytoplasm</location>
    </subcellularLocation>
</comment>
<keyword evidence="6" id="KW-0346">Stress response</keyword>
<evidence type="ECO:0000313" key="9">
    <source>
        <dbReference type="Proteomes" id="UP000515847"/>
    </source>
</evidence>
<dbReference type="KEGG" id="tfr:BR63_10970"/>
<reference evidence="8 9" key="1">
    <citation type="journal article" date="2019" name="Front. Microbiol.">
        <title>Thermoanaerosceptrum fracticalcis gen. nov. sp. nov., a Novel Fumarate-Fermenting Microorganism From a Deep Fractured Carbonate Aquifer of the US Great Basin.</title>
        <authorList>
            <person name="Hamilton-Brehm S.D."/>
            <person name="Stewart L.E."/>
            <person name="Zavarin M."/>
            <person name="Caldwell M."/>
            <person name="Lawson P.A."/>
            <person name="Onstott T.C."/>
            <person name="Grzymski J."/>
            <person name="Neveux I."/>
            <person name="Lollar B.S."/>
            <person name="Russell C.E."/>
            <person name="Moser D.P."/>
        </authorList>
    </citation>
    <scope>NUCLEOTIDE SEQUENCE [LARGE SCALE GENOMIC DNA]</scope>
    <source>
        <strain evidence="8 9">DRI-13</strain>
    </source>
</reference>
<evidence type="ECO:0000256" key="4">
    <source>
        <dbReference type="ARBA" id="ARBA00023125"/>
    </source>
</evidence>
<keyword evidence="4 6" id="KW-0238">DNA-binding</keyword>
<evidence type="ECO:0000256" key="6">
    <source>
        <dbReference type="HAMAP-Rule" id="MF_02064"/>
    </source>
</evidence>
<dbReference type="InterPro" id="IPR014244">
    <property type="entry name" value="RNA_pol_sigma-I"/>
</dbReference>
<evidence type="ECO:0000259" key="7">
    <source>
        <dbReference type="Pfam" id="PF04542"/>
    </source>
</evidence>
<feature type="DNA-binding region" description="H-T-H motif" evidence="6">
    <location>
        <begin position="193"/>
        <end position="212"/>
    </location>
</feature>
<feature type="short sequence motif" description="Polymerase core binding" evidence="6">
    <location>
        <begin position="51"/>
        <end position="64"/>
    </location>
</feature>
<dbReference type="InterPro" id="IPR007627">
    <property type="entry name" value="RNA_pol_sigma70_r2"/>
</dbReference>
<evidence type="ECO:0000256" key="2">
    <source>
        <dbReference type="ARBA" id="ARBA00023015"/>
    </source>
</evidence>
<keyword evidence="2 6" id="KW-0805">Transcription regulation</keyword>
<dbReference type="GO" id="GO:0005737">
    <property type="term" value="C:cytoplasm"/>
    <property type="evidence" value="ECO:0007669"/>
    <property type="project" value="UniProtKB-SubCell"/>
</dbReference>
<name>A0A7G6E3X9_THEFR</name>
<protein>
    <recommendedName>
        <fullName evidence="6">RNA polymerase sigma factor SigI</fullName>
    </recommendedName>
</protein>
<evidence type="ECO:0000256" key="5">
    <source>
        <dbReference type="ARBA" id="ARBA00023163"/>
    </source>
</evidence>
<keyword evidence="3 6" id="KW-0731">Sigma factor</keyword>
<gene>
    <name evidence="6 8" type="primary">sigI</name>
    <name evidence="8" type="ORF">BR63_10970</name>
</gene>
<comment type="subunit">
    <text evidence="6">Interacts with RsgI.</text>
</comment>
<organism evidence="8 9">
    <name type="scientific">Thermanaerosceptrum fracticalcis</name>
    <dbReference type="NCBI Taxonomy" id="1712410"/>
    <lineage>
        <taxon>Bacteria</taxon>
        <taxon>Bacillati</taxon>
        <taxon>Bacillota</taxon>
        <taxon>Clostridia</taxon>
        <taxon>Eubacteriales</taxon>
        <taxon>Peptococcaceae</taxon>
        <taxon>Thermanaerosceptrum</taxon>
    </lineage>
</organism>
<dbReference type="NCBIfam" id="NF006175">
    <property type="entry name" value="PRK08311.2-3"/>
    <property type="match status" value="1"/>
</dbReference>
<evidence type="ECO:0000256" key="1">
    <source>
        <dbReference type="ARBA" id="ARBA00022490"/>
    </source>
</evidence>
<dbReference type="EMBL" id="CP045798">
    <property type="protein sequence ID" value="QNB46783.1"/>
    <property type="molecule type" value="Genomic_DNA"/>
</dbReference>
<dbReference type="PIRSF" id="PIRSF038953">
    <property type="entry name" value="SigI"/>
    <property type="match status" value="1"/>
</dbReference>
<accession>A0A7G6E3X9</accession>
<comment type="similarity">
    <text evidence="6">Belongs to the sigma-70 factor family. SigI subfamily.</text>
</comment>
<dbReference type="HAMAP" id="MF_02064">
    <property type="entry name" value="Sigma70_SigI"/>
    <property type="match status" value="1"/>
</dbReference>
<keyword evidence="1 6" id="KW-0963">Cytoplasm</keyword>
<dbReference type="Pfam" id="PF04542">
    <property type="entry name" value="Sigma70_r2"/>
    <property type="match status" value="1"/>
</dbReference>
<dbReference type="GO" id="GO:0006352">
    <property type="term" value="P:DNA-templated transcription initiation"/>
    <property type="evidence" value="ECO:0007669"/>
    <property type="project" value="UniProtKB-UniRule"/>
</dbReference>